<dbReference type="RefSeq" id="WP_100860089.1">
    <property type="nucleotide sequence ID" value="NZ_PGCP01000016.1"/>
</dbReference>
<dbReference type="EMBL" id="PGCP01000016">
    <property type="protein sequence ID" value="PJC93069.1"/>
    <property type="molecule type" value="Genomic_DNA"/>
</dbReference>
<dbReference type="PANTHER" id="PTHR43877">
    <property type="entry name" value="AMINOALKYLPHOSPHONATE N-ACETYLTRANSFERASE-RELATED-RELATED"/>
    <property type="match status" value="1"/>
</dbReference>
<evidence type="ECO:0000313" key="5">
    <source>
        <dbReference type="Proteomes" id="UP000232060"/>
    </source>
</evidence>
<dbReference type="Gene3D" id="3.40.630.30">
    <property type="match status" value="1"/>
</dbReference>
<dbReference type="OrthoDB" id="336415at2"/>
<protein>
    <submittedName>
        <fullName evidence="4">GNAT family N-acetyltransferase</fullName>
    </submittedName>
</protein>
<dbReference type="InterPro" id="IPR050832">
    <property type="entry name" value="Bact_Acetyltransf"/>
</dbReference>
<evidence type="ECO:0000259" key="3">
    <source>
        <dbReference type="PROSITE" id="PS51186"/>
    </source>
</evidence>
<keyword evidence="5" id="KW-1185">Reference proteome</keyword>
<feature type="domain" description="N-acetyltransferase" evidence="3">
    <location>
        <begin position="4"/>
        <end position="153"/>
    </location>
</feature>
<name>A0A2M8H937_9GAMM</name>
<sequence length="163" mass="18039">MVEIRIRQTEAGDAQGLRDLYAMPRAQAGTLQMPYPTLAMWQQRLAEGGGYGLVAIVDELLVGDLRLWLEANPRRRHVGSFGMGVRDDWAGRGVGSALLGAAVDLADNWLNLQRLELTVYSDNAPAIALYRKHGFVEEGCSPAYAFREGRFVDALHMGRVRLP</sequence>
<gene>
    <name evidence="4" type="ORF">CUC44_11495</name>
</gene>
<dbReference type="CDD" id="cd04301">
    <property type="entry name" value="NAT_SF"/>
    <property type="match status" value="1"/>
</dbReference>
<comment type="caution">
    <text evidence="4">The sequence shown here is derived from an EMBL/GenBank/DDBJ whole genome shotgun (WGS) entry which is preliminary data.</text>
</comment>
<evidence type="ECO:0000256" key="1">
    <source>
        <dbReference type="ARBA" id="ARBA00022679"/>
    </source>
</evidence>
<keyword evidence="2" id="KW-0012">Acyltransferase</keyword>
<dbReference type="Proteomes" id="UP000232060">
    <property type="component" value="Unassembled WGS sequence"/>
</dbReference>
<accession>A0A2M8H937</accession>
<evidence type="ECO:0000313" key="4">
    <source>
        <dbReference type="EMBL" id="PJC93069.1"/>
    </source>
</evidence>
<dbReference type="InterPro" id="IPR016181">
    <property type="entry name" value="Acyl_CoA_acyltransferase"/>
</dbReference>
<dbReference type="GO" id="GO:0016747">
    <property type="term" value="F:acyltransferase activity, transferring groups other than amino-acyl groups"/>
    <property type="evidence" value="ECO:0007669"/>
    <property type="project" value="InterPro"/>
</dbReference>
<dbReference type="PROSITE" id="PS51186">
    <property type="entry name" value="GNAT"/>
    <property type="match status" value="1"/>
</dbReference>
<dbReference type="InterPro" id="IPR000182">
    <property type="entry name" value="GNAT_dom"/>
</dbReference>
<evidence type="ECO:0000256" key="2">
    <source>
        <dbReference type="ARBA" id="ARBA00023315"/>
    </source>
</evidence>
<proteinExistence type="predicted"/>
<dbReference type="SUPFAM" id="SSF55729">
    <property type="entry name" value="Acyl-CoA N-acyltransferases (Nat)"/>
    <property type="match status" value="1"/>
</dbReference>
<dbReference type="AlphaFoldDB" id="A0A2M8H937"/>
<keyword evidence="1 4" id="KW-0808">Transferase</keyword>
<organism evidence="4 5">
    <name type="scientific">Aeromonas lusitana</name>
    <dbReference type="NCBI Taxonomy" id="931529"/>
    <lineage>
        <taxon>Bacteria</taxon>
        <taxon>Pseudomonadati</taxon>
        <taxon>Pseudomonadota</taxon>
        <taxon>Gammaproteobacteria</taxon>
        <taxon>Aeromonadales</taxon>
        <taxon>Aeromonadaceae</taxon>
        <taxon>Aeromonas</taxon>
    </lineage>
</organism>
<reference evidence="4 5" key="1">
    <citation type="submission" date="2017-11" db="EMBL/GenBank/DDBJ databases">
        <title>Draft genome sequence of environmental isolate Aeromonas lusitania sp. nov. MDC 2473.</title>
        <authorList>
            <person name="Colston S.M."/>
            <person name="Navarro A."/>
            <person name="Martinez-Murcia A.J."/>
            <person name="Graf J."/>
        </authorList>
    </citation>
    <scope>NUCLEOTIDE SEQUENCE [LARGE SCALE GENOMIC DNA]</scope>
    <source>
        <strain evidence="4 5">MDC 2473</strain>
    </source>
</reference>
<dbReference type="Pfam" id="PF00583">
    <property type="entry name" value="Acetyltransf_1"/>
    <property type="match status" value="1"/>
</dbReference>